<evidence type="ECO:0000256" key="7">
    <source>
        <dbReference type="SAM" id="Phobius"/>
    </source>
</evidence>
<dbReference type="OrthoDB" id="340608at2759"/>
<gene>
    <name evidence="8" type="ORF">EW146_g4661</name>
</gene>
<feature type="transmembrane region" description="Helical" evidence="7">
    <location>
        <begin position="850"/>
        <end position="871"/>
    </location>
</feature>
<dbReference type="AlphaFoldDB" id="A0A4S4LZL1"/>
<sequence>MASTADLGRPTSYHNQIPIFARSPTLLQGQTSVPLPGYELWINLIKNVHIVDGILEIDKFALAVARALQLYAHATGRLRRSRAGDWSIQLTNNAIPLEVEHRSTLQSLTADERVIQGNLNSLHNPSPQGVALVNGDAPLLRLKLTVSNRQTAIGISWHHTLGDAAVLLRFMHTVSQFYQGLGSRYPQPTFRKHFFPPAAPDVIQQCLPRMPHLSQTYPLVELGARYAELNKNVVRVDLCIPGRKLEEMRVKANEGLDPGSPRLSRQDCLTAWIVTAFNRALDVPIQTLTNAASYRDVNAPFVQGDLAGNAIYIATCPPWPSERNIDVRGIAQAIRSSIERSRDRGSLEEWMTVASHLMLTAANADESLFFAAPPGTMSINSQLSLDWRSVHFGYPDSARFHTTGATDRCLRVFRANPLVQWDVELCFGVSVDAKDRVTEALEKDLEASNFPDNIFSAEAEKAAAANESPSLSNSPSSPLPSLESTATLAHLRPFMALFHRRKNANANSDSEPKKEKGSWKRPANTAFKQQRLKAWQPILTPRAVLPTLFIIGILFAPIGGLLVWGSSLVTEMTFDYTDCDSLTPRSSVSDAQNNLVNLPHYTYRLRSSQSKAQPTAPQYAFIQNSSNPDLAARNQCIVQFDVLYDLDPSVLLYYKLTNFFQNHRRYVQSFDADQLKGKNRTIDNLKNGNCKPVAILDGKIIYPCGLIANSVFNDTFSNLTLLNVSEGANETYTFSENGIAWPGEVKKYTSSPAYNLDEIVPPPNWVARFPNNYTSDNPPPDLRADEHFQNWMRTAGLPTFTKLFGRNDSDKLLKGRYQITVNMNFPVKSYNGTKSIVITTVSWIGGKNPFLGWAYVAAASLFVALAIAGTIRHLLKPRSAYTTLSAHPSCLTDLDSLCIQ</sequence>
<protein>
    <submittedName>
        <fullName evidence="8">Uncharacterized protein</fullName>
    </submittedName>
</protein>
<evidence type="ECO:0000256" key="6">
    <source>
        <dbReference type="SAM" id="MobiDB-lite"/>
    </source>
</evidence>
<dbReference type="GO" id="GO:0005886">
    <property type="term" value="C:plasma membrane"/>
    <property type="evidence" value="ECO:0007669"/>
    <property type="project" value="TreeGrafter"/>
</dbReference>
<dbReference type="Proteomes" id="UP000310158">
    <property type="component" value="Unassembled WGS sequence"/>
</dbReference>
<name>A0A4S4LZL1_9AGAM</name>
<keyword evidence="4 7" id="KW-1133">Transmembrane helix</keyword>
<evidence type="ECO:0000256" key="2">
    <source>
        <dbReference type="ARBA" id="ARBA00009457"/>
    </source>
</evidence>
<comment type="caution">
    <text evidence="8">The sequence shown here is derived from an EMBL/GenBank/DDBJ whole genome shotgun (WGS) entry which is preliminary data.</text>
</comment>
<dbReference type="GO" id="GO:0005794">
    <property type="term" value="C:Golgi apparatus"/>
    <property type="evidence" value="ECO:0007669"/>
    <property type="project" value="TreeGrafter"/>
</dbReference>
<keyword evidence="5 7" id="KW-0472">Membrane</keyword>
<keyword evidence="3 7" id="KW-0812">Transmembrane</keyword>
<accession>A0A4S4LZL1</accession>
<dbReference type="PANTHER" id="PTHR10926">
    <property type="entry name" value="CELL CYCLE CONTROL PROTEIN 50"/>
    <property type="match status" value="1"/>
</dbReference>
<comment type="subcellular location">
    <subcellularLocation>
        <location evidence="1">Membrane</location>
        <topology evidence="1">Multi-pass membrane protein</topology>
    </subcellularLocation>
</comment>
<dbReference type="GO" id="GO:0005783">
    <property type="term" value="C:endoplasmic reticulum"/>
    <property type="evidence" value="ECO:0007669"/>
    <property type="project" value="TreeGrafter"/>
</dbReference>
<dbReference type="Pfam" id="PF03381">
    <property type="entry name" value="CDC50"/>
    <property type="match status" value="1"/>
</dbReference>
<feature type="region of interest" description="Disordered" evidence="6">
    <location>
        <begin position="503"/>
        <end position="523"/>
    </location>
</feature>
<evidence type="ECO:0000313" key="9">
    <source>
        <dbReference type="Proteomes" id="UP000310158"/>
    </source>
</evidence>
<reference evidence="8 9" key="1">
    <citation type="submission" date="2019-02" db="EMBL/GenBank/DDBJ databases">
        <title>Genome sequencing of the rare red list fungi Bondarzewia mesenterica.</title>
        <authorList>
            <person name="Buettner E."/>
            <person name="Kellner H."/>
        </authorList>
    </citation>
    <scope>NUCLEOTIDE SEQUENCE [LARGE SCALE GENOMIC DNA]</scope>
    <source>
        <strain evidence="8 9">DSM 108281</strain>
    </source>
</reference>
<dbReference type="InterPro" id="IPR005045">
    <property type="entry name" value="CDC50/LEM3_fam"/>
</dbReference>
<proteinExistence type="inferred from homology"/>
<evidence type="ECO:0000313" key="8">
    <source>
        <dbReference type="EMBL" id="THH15890.1"/>
    </source>
</evidence>
<dbReference type="Pfam" id="PF02458">
    <property type="entry name" value="Transferase"/>
    <property type="match status" value="1"/>
</dbReference>
<dbReference type="PANTHER" id="PTHR10926:SF0">
    <property type="entry name" value="CDC50, ISOFORM A"/>
    <property type="match status" value="1"/>
</dbReference>
<dbReference type="InterPro" id="IPR023213">
    <property type="entry name" value="CAT-like_dom_sf"/>
</dbReference>
<feature type="transmembrane region" description="Helical" evidence="7">
    <location>
        <begin position="543"/>
        <end position="564"/>
    </location>
</feature>
<keyword evidence="9" id="KW-1185">Reference proteome</keyword>
<evidence type="ECO:0000256" key="5">
    <source>
        <dbReference type="ARBA" id="ARBA00023136"/>
    </source>
</evidence>
<comment type="similarity">
    <text evidence="2">Belongs to the CDC50/LEM3 family.</text>
</comment>
<dbReference type="Gene3D" id="3.30.559.10">
    <property type="entry name" value="Chloramphenicol acetyltransferase-like domain"/>
    <property type="match status" value="2"/>
</dbReference>
<dbReference type="EMBL" id="SGPL01000185">
    <property type="protein sequence ID" value="THH15890.1"/>
    <property type="molecule type" value="Genomic_DNA"/>
</dbReference>
<evidence type="ECO:0000256" key="1">
    <source>
        <dbReference type="ARBA" id="ARBA00004141"/>
    </source>
</evidence>
<organism evidence="8 9">
    <name type="scientific">Bondarzewia mesenterica</name>
    <dbReference type="NCBI Taxonomy" id="1095465"/>
    <lineage>
        <taxon>Eukaryota</taxon>
        <taxon>Fungi</taxon>
        <taxon>Dikarya</taxon>
        <taxon>Basidiomycota</taxon>
        <taxon>Agaricomycotina</taxon>
        <taxon>Agaricomycetes</taxon>
        <taxon>Russulales</taxon>
        <taxon>Bondarzewiaceae</taxon>
        <taxon>Bondarzewia</taxon>
    </lineage>
</organism>
<evidence type="ECO:0000256" key="3">
    <source>
        <dbReference type="ARBA" id="ARBA00022692"/>
    </source>
</evidence>
<evidence type="ECO:0000256" key="4">
    <source>
        <dbReference type="ARBA" id="ARBA00022989"/>
    </source>
</evidence>